<protein>
    <submittedName>
        <fullName evidence="1">Uncharacterized protein</fullName>
    </submittedName>
</protein>
<dbReference type="Proteomes" id="UP000294933">
    <property type="component" value="Unassembled WGS sequence"/>
</dbReference>
<dbReference type="VEuPathDB" id="FungiDB:BD410DRAFT_360352"/>
<proteinExistence type="predicted"/>
<evidence type="ECO:0000313" key="2">
    <source>
        <dbReference type="Proteomes" id="UP000294933"/>
    </source>
</evidence>
<evidence type="ECO:0000313" key="1">
    <source>
        <dbReference type="EMBL" id="TDL20855.1"/>
    </source>
</evidence>
<reference evidence="1 2" key="1">
    <citation type="submission" date="2018-06" db="EMBL/GenBank/DDBJ databases">
        <title>A transcriptomic atlas of mushroom development highlights an independent origin of complex multicellularity.</title>
        <authorList>
            <consortium name="DOE Joint Genome Institute"/>
            <person name="Krizsan K."/>
            <person name="Almasi E."/>
            <person name="Merenyi Z."/>
            <person name="Sahu N."/>
            <person name="Viragh M."/>
            <person name="Koszo T."/>
            <person name="Mondo S."/>
            <person name="Kiss B."/>
            <person name="Balint B."/>
            <person name="Kues U."/>
            <person name="Barry K."/>
            <person name="Hegedus J.C."/>
            <person name="Henrissat B."/>
            <person name="Johnson J."/>
            <person name="Lipzen A."/>
            <person name="Ohm R."/>
            <person name="Nagy I."/>
            <person name="Pangilinan J."/>
            <person name="Yan J."/>
            <person name="Xiong Y."/>
            <person name="Grigoriev I.V."/>
            <person name="Hibbett D.S."/>
            <person name="Nagy L.G."/>
        </authorList>
    </citation>
    <scope>NUCLEOTIDE SEQUENCE [LARGE SCALE GENOMIC DNA]</scope>
    <source>
        <strain evidence="1 2">SZMC22713</strain>
    </source>
</reference>
<keyword evidence="2" id="KW-1185">Reference proteome</keyword>
<organism evidence="1 2">
    <name type="scientific">Rickenella mellea</name>
    <dbReference type="NCBI Taxonomy" id="50990"/>
    <lineage>
        <taxon>Eukaryota</taxon>
        <taxon>Fungi</taxon>
        <taxon>Dikarya</taxon>
        <taxon>Basidiomycota</taxon>
        <taxon>Agaricomycotina</taxon>
        <taxon>Agaricomycetes</taxon>
        <taxon>Hymenochaetales</taxon>
        <taxon>Rickenellaceae</taxon>
        <taxon>Rickenella</taxon>
    </lineage>
</organism>
<gene>
    <name evidence="1" type="ORF">BD410DRAFT_360352</name>
</gene>
<dbReference type="AlphaFoldDB" id="A0A4Y7Q0C8"/>
<dbReference type="EMBL" id="ML170185">
    <property type="protein sequence ID" value="TDL20855.1"/>
    <property type="molecule type" value="Genomic_DNA"/>
</dbReference>
<name>A0A4Y7Q0C8_9AGAM</name>
<sequence>MNLLVQRTPQNTPTRGCYMLLAQPWRSNCTVKAEAGTMADKSIGLGPPVLTISHVIQWAPIPPKPYILPYVVESNRPSMYSRSSFLTLCFPASLCFITMNSGLPPSSIT</sequence>
<accession>A0A4Y7Q0C8</accession>